<dbReference type="EMBL" id="MLCO01000038">
    <property type="protein sequence ID" value="ONG56629.1"/>
    <property type="molecule type" value="Genomic_DNA"/>
</dbReference>
<dbReference type="CDD" id="cd06850">
    <property type="entry name" value="biotinyl_domain"/>
    <property type="match status" value="1"/>
</dbReference>
<evidence type="ECO:0000313" key="4">
    <source>
        <dbReference type="Proteomes" id="UP000188879"/>
    </source>
</evidence>
<comment type="caution">
    <text evidence="3">The sequence shown here is derived from an EMBL/GenBank/DDBJ whole genome shotgun (WGS) entry which is preliminary data.</text>
</comment>
<protein>
    <submittedName>
        <fullName evidence="3">Acetyl-CoA carboxylase biotin carboxyl carrier protein subunit</fullName>
    </submittedName>
</protein>
<dbReference type="InterPro" id="IPR000089">
    <property type="entry name" value="Biotin_lipoyl"/>
</dbReference>
<dbReference type="SUPFAM" id="SSF51230">
    <property type="entry name" value="Single hybrid motif"/>
    <property type="match status" value="1"/>
</dbReference>
<name>A0A1V2H6B0_9PROT</name>
<organism evidence="3 4">
    <name type="scientific">Teichococcus deserti</name>
    <dbReference type="NCBI Taxonomy" id="1817963"/>
    <lineage>
        <taxon>Bacteria</taxon>
        <taxon>Pseudomonadati</taxon>
        <taxon>Pseudomonadota</taxon>
        <taxon>Alphaproteobacteria</taxon>
        <taxon>Acetobacterales</taxon>
        <taxon>Roseomonadaceae</taxon>
        <taxon>Roseomonas</taxon>
    </lineage>
</organism>
<evidence type="ECO:0000313" key="3">
    <source>
        <dbReference type="EMBL" id="ONG56629.1"/>
    </source>
</evidence>
<dbReference type="InterPro" id="IPR011053">
    <property type="entry name" value="Single_hybrid_motif"/>
</dbReference>
<dbReference type="PANTHER" id="PTHR45266">
    <property type="entry name" value="OXALOACETATE DECARBOXYLASE ALPHA CHAIN"/>
    <property type="match status" value="1"/>
</dbReference>
<dbReference type="InterPro" id="IPR050709">
    <property type="entry name" value="Biotin_Carboxyl_Carrier/Decarb"/>
</dbReference>
<gene>
    <name evidence="3" type="ORF">BKE38_05535</name>
</gene>
<dbReference type="OrthoDB" id="163546at2"/>
<keyword evidence="1" id="KW-0092">Biotin</keyword>
<dbReference type="Proteomes" id="UP000188879">
    <property type="component" value="Unassembled WGS sequence"/>
</dbReference>
<dbReference type="Pfam" id="PF00364">
    <property type="entry name" value="Biotin_lipoyl"/>
    <property type="match status" value="1"/>
</dbReference>
<evidence type="ECO:0000256" key="1">
    <source>
        <dbReference type="ARBA" id="ARBA00023267"/>
    </source>
</evidence>
<reference evidence="3 4" key="1">
    <citation type="submission" date="2016-10" db="EMBL/GenBank/DDBJ databases">
        <title>Draft Genome sequence of Roseomonas sp. strain M3.</title>
        <authorList>
            <person name="Subhash Y."/>
            <person name="Lee S."/>
        </authorList>
    </citation>
    <scope>NUCLEOTIDE SEQUENCE [LARGE SCALE GENOMIC DNA]</scope>
    <source>
        <strain evidence="3 4">M3</strain>
    </source>
</reference>
<dbReference type="RefSeq" id="WP_076956388.1">
    <property type="nucleotide sequence ID" value="NZ_MLCO01000038.1"/>
</dbReference>
<dbReference type="PROSITE" id="PS50968">
    <property type="entry name" value="BIOTINYL_LIPOYL"/>
    <property type="match status" value="1"/>
</dbReference>
<accession>A0A1V2H6B0</accession>
<dbReference type="AlphaFoldDB" id="A0A1V2H6B0"/>
<sequence>MAEVTIAAEITASVWQIQARPGDALAEGDTVMLLESMKMEIPVTAPRAGRLAAVLVAEGDAVEEGQAVALLEA</sequence>
<dbReference type="NCBIfam" id="NF004547">
    <property type="entry name" value="PRK05889.1"/>
    <property type="match status" value="1"/>
</dbReference>
<feature type="domain" description="Lipoyl-binding" evidence="2">
    <location>
        <begin position="1"/>
        <end position="72"/>
    </location>
</feature>
<proteinExistence type="predicted"/>
<dbReference type="Gene3D" id="2.40.50.100">
    <property type="match status" value="1"/>
</dbReference>
<evidence type="ECO:0000259" key="2">
    <source>
        <dbReference type="PROSITE" id="PS50968"/>
    </source>
</evidence>
<dbReference type="PANTHER" id="PTHR45266:SF3">
    <property type="entry name" value="OXALOACETATE DECARBOXYLASE ALPHA CHAIN"/>
    <property type="match status" value="1"/>
</dbReference>
<keyword evidence="4" id="KW-1185">Reference proteome</keyword>